<reference evidence="2" key="1">
    <citation type="submission" date="2019-03" db="EMBL/GenBank/DDBJ databases">
        <title>Lake Tanganyika Metagenome-Assembled Genomes (MAGs).</title>
        <authorList>
            <person name="Tran P."/>
        </authorList>
    </citation>
    <scope>NUCLEOTIDE SEQUENCE</scope>
    <source>
        <strain evidence="2">M_DeepCast_400m_m2_100</strain>
    </source>
</reference>
<organism evidence="2 3">
    <name type="scientific">Eiseniibacteriota bacterium</name>
    <dbReference type="NCBI Taxonomy" id="2212470"/>
    <lineage>
        <taxon>Bacteria</taxon>
        <taxon>Candidatus Eiseniibacteriota</taxon>
    </lineage>
</organism>
<comment type="caution">
    <text evidence="2">The sequence shown here is derived from an EMBL/GenBank/DDBJ whole genome shotgun (WGS) entry which is preliminary data.</text>
</comment>
<sequence length="242" mass="25945">MWRGLCPRWRLRGLIAAWVAYRKEAAGRLGTGGEDSAAAGERLLRLRARIAQRLPLLTTAVPEPLRAEAREQAAAITEILNRPLPGEAAPGAQPWDWEEFESRWRAHFIFLHMLRGVRLATAGAPAAGGLSVPNGLSRRRRPLRLPGARWAGGLIRLALLAAAAYIVARTLGLRWDTAGRFVLEPPAGAEGWARNLGLAVKGIGLAAAGLLAPVVAAYGATVTVVLLAVLGVALVCWRYLRG</sequence>
<proteinExistence type="predicted"/>
<gene>
    <name evidence="2" type="ORF">FJY75_05960</name>
</gene>
<evidence type="ECO:0000313" key="3">
    <source>
        <dbReference type="Proteomes" id="UP000748308"/>
    </source>
</evidence>
<dbReference type="Proteomes" id="UP000748308">
    <property type="component" value="Unassembled WGS sequence"/>
</dbReference>
<protein>
    <submittedName>
        <fullName evidence="2">Uncharacterized protein</fullName>
    </submittedName>
</protein>
<keyword evidence="1" id="KW-1133">Transmembrane helix</keyword>
<keyword evidence="1" id="KW-0812">Transmembrane</keyword>
<feature type="transmembrane region" description="Helical" evidence="1">
    <location>
        <begin position="215"/>
        <end position="240"/>
    </location>
</feature>
<dbReference type="EMBL" id="VGIY01000115">
    <property type="protein sequence ID" value="MBM3317379.1"/>
    <property type="molecule type" value="Genomic_DNA"/>
</dbReference>
<keyword evidence="1" id="KW-0472">Membrane</keyword>
<feature type="transmembrane region" description="Helical" evidence="1">
    <location>
        <begin position="148"/>
        <end position="168"/>
    </location>
</feature>
<dbReference type="AlphaFoldDB" id="A0A937XB64"/>
<accession>A0A937XB64</accession>
<evidence type="ECO:0000313" key="2">
    <source>
        <dbReference type="EMBL" id="MBM3317379.1"/>
    </source>
</evidence>
<name>A0A937XB64_UNCEI</name>
<evidence type="ECO:0000256" key="1">
    <source>
        <dbReference type="SAM" id="Phobius"/>
    </source>
</evidence>